<dbReference type="RefSeq" id="WP_102139157.1">
    <property type="nucleotide sequence ID" value="NZ_CP031123.2"/>
</dbReference>
<dbReference type="PANTHER" id="PTHR33420">
    <property type="entry name" value="FIMBRIAL SUBUNIT ELFA-RELATED"/>
    <property type="match status" value="1"/>
</dbReference>
<organism evidence="2 4">
    <name type="scientific">Providencia huaxiensis</name>
    <dbReference type="NCBI Taxonomy" id="2027290"/>
    <lineage>
        <taxon>Bacteria</taxon>
        <taxon>Pseudomonadati</taxon>
        <taxon>Pseudomonadota</taxon>
        <taxon>Gammaproteobacteria</taxon>
        <taxon>Enterobacterales</taxon>
        <taxon>Morganellaceae</taxon>
        <taxon>Providencia</taxon>
    </lineage>
</organism>
<keyword evidence="1" id="KW-0732">Signal</keyword>
<feature type="signal peptide" evidence="1">
    <location>
        <begin position="1"/>
        <end position="21"/>
    </location>
</feature>
<dbReference type="InterPro" id="IPR050263">
    <property type="entry name" value="Bact_Fimbrial_Adh_Pro"/>
</dbReference>
<dbReference type="OrthoDB" id="6489754at2"/>
<evidence type="ECO:0000313" key="4">
    <source>
        <dbReference type="Proteomes" id="UP000674270"/>
    </source>
</evidence>
<sequence>MKKLLLAAMITTSCFSLNSFAATDTVGGGQVNFFGKVTDISCTISVDGQGSNASVYLAPVSIKEVKAAAALTYLKPKSFVIDVTNCTQTATSTRADVDVKLDMKRIGVYWNGGNILQNPPTGAEGYLANTESTGAKNIQLVLATKGDSSLSSTKIIPGDPNQAKVVTDLTSIKDGARFTYFIGYSAPNPAIVTTGLVNSYATYEITYK</sequence>
<dbReference type="InterPro" id="IPR008966">
    <property type="entry name" value="Adhesion_dom_sf"/>
</dbReference>
<keyword evidence="5" id="KW-1185">Reference proteome</keyword>
<accession>A0A345LXY9</accession>
<dbReference type="GO" id="GO:0009289">
    <property type="term" value="C:pilus"/>
    <property type="evidence" value="ECO:0007669"/>
    <property type="project" value="InterPro"/>
</dbReference>
<dbReference type="AlphaFoldDB" id="A0A345LXY9"/>
<evidence type="ECO:0000313" key="3">
    <source>
        <dbReference type="EMBL" id="MDT0132227.1"/>
    </source>
</evidence>
<protein>
    <submittedName>
        <fullName evidence="2">Type 1 fimbrial protein</fullName>
    </submittedName>
</protein>
<feature type="chain" id="PRO_5044584432" evidence="1">
    <location>
        <begin position="22"/>
        <end position="208"/>
    </location>
</feature>
<name>A0A345LXY9_9GAMM</name>
<dbReference type="Proteomes" id="UP001252207">
    <property type="component" value="Unassembled WGS sequence"/>
</dbReference>
<reference evidence="2" key="1">
    <citation type="submission" date="2021-03" db="EMBL/GenBank/DDBJ databases">
        <authorList>
            <person name="Stanton E."/>
        </authorList>
    </citation>
    <scope>NUCLEOTIDE SEQUENCE</scope>
    <source>
        <strain evidence="2">2020EL-00113</strain>
    </source>
</reference>
<dbReference type="EMBL" id="JAGKLY010000008">
    <property type="protein sequence ID" value="MBQ0269872.1"/>
    <property type="molecule type" value="Genomic_DNA"/>
</dbReference>
<dbReference type="InterPro" id="IPR036937">
    <property type="entry name" value="Adhesion_dom_fimbrial_sf"/>
</dbReference>
<dbReference type="Gene3D" id="2.60.40.1090">
    <property type="entry name" value="Fimbrial-type adhesion domain"/>
    <property type="match status" value="1"/>
</dbReference>
<proteinExistence type="predicted"/>
<dbReference type="KEGG" id="prq:CYG50_13650"/>
<evidence type="ECO:0000256" key="1">
    <source>
        <dbReference type="SAM" id="SignalP"/>
    </source>
</evidence>
<dbReference type="SUPFAM" id="SSF49401">
    <property type="entry name" value="Bacterial adhesins"/>
    <property type="match status" value="1"/>
</dbReference>
<dbReference type="PANTHER" id="PTHR33420:SF10">
    <property type="entry name" value="FIMBRIAE MAJOR SUBUNIT"/>
    <property type="match status" value="1"/>
</dbReference>
<comment type="caution">
    <text evidence="2">The sequence shown here is derived from an EMBL/GenBank/DDBJ whole genome shotgun (WGS) entry which is preliminary data.</text>
</comment>
<reference evidence="3 5" key="2">
    <citation type="submission" date="2022-06" db="EMBL/GenBank/DDBJ databases">
        <title>Chromosome and plasmid sequencings of Enterobacteriales species co-exiting double carbapenemases.</title>
        <authorList>
            <person name="Fu Y."/>
        </authorList>
    </citation>
    <scope>NUCLEOTIDE SEQUENCE [LARGE SCALE GENOMIC DNA]</scope>
    <source>
        <strain evidence="3 5">21030615019</strain>
    </source>
</reference>
<evidence type="ECO:0000313" key="2">
    <source>
        <dbReference type="EMBL" id="MBQ0269872.1"/>
    </source>
</evidence>
<dbReference type="GO" id="GO:0043709">
    <property type="term" value="P:cell adhesion involved in single-species biofilm formation"/>
    <property type="evidence" value="ECO:0007669"/>
    <property type="project" value="TreeGrafter"/>
</dbReference>
<dbReference type="GeneID" id="89488579"/>
<dbReference type="EMBL" id="JANAVW010000001">
    <property type="protein sequence ID" value="MDT0132227.1"/>
    <property type="molecule type" value="Genomic_DNA"/>
</dbReference>
<evidence type="ECO:0000313" key="5">
    <source>
        <dbReference type="Proteomes" id="UP001252207"/>
    </source>
</evidence>
<gene>
    <name evidence="2" type="ORF">J7T18_16345</name>
    <name evidence="3" type="ORF">NLX89_02545</name>
</gene>
<dbReference type="Proteomes" id="UP000674270">
    <property type="component" value="Unassembled WGS sequence"/>
</dbReference>